<evidence type="ECO:0000313" key="14">
    <source>
        <dbReference type="Proteomes" id="UP000516349"/>
    </source>
</evidence>
<name>A0A7H1NR90_9PROT</name>
<comment type="subunit">
    <text evidence="4">The accessory proteins ExbB and ExbD seem to form a complex with TonB.</text>
</comment>
<dbReference type="PANTHER" id="PTHR30558">
    <property type="entry name" value="EXBD MEMBRANE COMPONENT OF PMF-DRIVEN MACROMOLECULE IMPORT SYSTEM"/>
    <property type="match status" value="1"/>
</dbReference>
<evidence type="ECO:0000256" key="3">
    <source>
        <dbReference type="ARBA" id="ARBA00005811"/>
    </source>
</evidence>
<protein>
    <submittedName>
        <fullName evidence="13">Biopolymer transport protein ExbD</fullName>
    </submittedName>
</protein>
<proteinExistence type="inferred from homology"/>
<evidence type="ECO:0000256" key="8">
    <source>
        <dbReference type="ARBA" id="ARBA00022692"/>
    </source>
</evidence>
<sequence>MAMQIGGQDNDEDHIVAAINTTPLVDVMLVLLIIFLITIPAATHTIRLHLPKESSHPTQTQQGNVVLAVTADGQIYWNETPIATIDELSVRLAGIANGTKQPQVQIRGDGQARYETVGRIVDACKQAGIARVDFITERPHQ</sequence>
<dbReference type="EMBL" id="CP060244">
    <property type="protein sequence ID" value="QNT78300.1"/>
    <property type="molecule type" value="Genomic_DNA"/>
</dbReference>
<evidence type="ECO:0000256" key="1">
    <source>
        <dbReference type="ARBA" id="ARBA00003540"/>
    </source>
</evidence>
<organism evidence="13 14">
    <name type="scientific">Entomobacter blattae</name>
    <dbReference type="NCBI Taxonomy" id="2762277"/>
    <lineage>
        <taxon>Bacteria</taxon>
        <taxon>Pseudomonadati</taxon>
        <taxon>Pseudomonadota</taxon>
        <taxon>Alphaproteobacteria</taxon>
        <taxon>Acetobacterales</taxon>
        <taxon>Acetobacteraceae</taxon>
        <taxon>Entomobacter</taxon>
    </lineage>
</organism>
<keyword evidence="6" id="KW-1003">Cell membrane</keyword>
<evidence type="ECO:0000256" key="10">
    <source>
        <dbReference type="ARBA" id="ARBA00022989"/>
    </source>
</evidence>
<evidence type="ECO:0000256" key="5">
    <source>
        <dbReference type="ARBA" id="ARBA00022448"/>
    </source>
</evidence>
<gene>
    <name evidence="13" type="primary">exbD_2</name>
    <name evidence="13" type="ORF">JGUZn3_10720</name>
</gene>
<dbReference type="KEGG" id="ebla:JGUZn3_10720"/>
<evidence type="ECO:0000256" key="2">
    <source>
        <dbReference type="ARBA" id="ARBA00004249"/>
    </source>
</evidence>
<dbReference type="Proteomes" id="UP000516349">
    <property type="component" value="Chromosome"/>
</dbReference>
<dbReference type="GO" id="GO:0022857">
    <property type="term" value="F:transmembrane transporter activity"/>
    <property type="evidence" value="ECO:0007669"/>
    <property type="project" value="InterPro"/>
</dbReference>
<evidence type="ECO:0000256" key="7">
    <source>
        <dbReference type="ARBA" id="ARBA00022519"/>
    </source>
</evidence>
<dbReference type="PANTHER" id="PTHR30558:SF12">
    <property type="entry name" value="BIOPOLYMER TRANSPORT PROTEIN EXBD"/>
    <property type="match status" value="1"/>
</dbReference>
<keyword evidence="9 12" id="KW-0653">Protein transport</keyword>
<evidence type="ECO:0000256" key="4">
    <source>
        <dbReference type="ARBA" id="ARBA00011471"/>
    </source>
</evidence>
<reference evidence="13 14" key="1">
    <citation type="submission" date="2020-08" db="EMBL/GenBank/DDBJ databases">
        <title>Complete genome sequence of Entomobacter blattae G55GP.</title>
        <authorList>
            <person name="Poehlein A."/>
            <person name="Guzman J."/>
            <person name="Daniel R."/>
            <person name="Vilcinskas A."/>
        </authorList>
    </citation>
    <scope>NUCLEOTIDE SEQUENCE [LARGE SCALE GENOMIC DNA]</scope>
    <source>
        <strain evidence="13 14">G55GP</strain>
    </source>
</reference>
<comment type="similarity">
    <text evidence="3 12">Belongs to the ExbD/TolR family.</text>
</comment>
<dbReference type="Gene3D" id="3.30.420.270">
    <property type="match status" value="1"/>
</dbReference>
<keyword evidence="8 12" id="KW-0812">Transmembrane</keyword>
<dbReference type="InterPro" id="IPR003400">
    <property type="entry name" value="ExbD"/>
</dbReference>
<dbReference type="Pfam" id="PF02472">
    <property type="entry name" value="ExbD"/>
    <property type="match status" value="1"/>
</dbReference>
<dbReference type="GO" id="GO:0015031">
    <property type="term" value="P:protein transport"/>
    <property type="evidence" value="ECO:0007669"/>
    <property type="project" value="UniProtKB-KW"/>
</dbReference>
<comment type="function">
    <text evidence="1">Involved in the TonB-dependent energy-dependent transport of various receptor-bound substrates.</text>
</comment>
<dbReference type="AlphaFoldDB" id="A0A7H1NR90"/>
<accession>A0A7H1NR90</accession>
<evidence type="ECO:0000256" key="11">
    <source>
        <dbReference type="ARBA" id="ARBA00023136"/>
    </source>
</evidence>
<keyword evidence="10" id="KW-1133">Transmembrane helix</keyword>
<evidence type="ECO:0000256" key="9">
    <source>
        <dbReference type="ARBA" id="ARBA00022927"/>
    </source>
</evidence>
<evidence type="ECO:0000313" key="13">
    <source>
        <dbReference type="EMBL" id="QNT78300.1"/>
    </source>
</evidence>
<keyword evidence="7" id="KW-0997">Cell inner membrane</keyword>
<evidence type="ECO:0000256" key="12">
    <source>
        <dbReference type="RuleBase" id="RU003879"/>
    </source>
</evidence>
<dbReference type="RefSeq" id="WP_203414630.1">
    <property type="nucleotide sequence ID" value="NZ_CP060244.1"/>
</dbReference>
<keyword evidence="14" id="KW-1185">Reference proteome</keyword>
<dbReference type="GO" id="GO:0005886">
    <property type="term" value="C:plasma membrane"/>
    <property type="evidence" value="ECO:0007669"/>
    <property type="project" value="UniProtKB-SubCell"/>
</dbReference>
<evidence type="ECO:0000256" key="6">
    <source>
        <dbReference type="ARBA" id="ARBA00022475"/>
    </source>
</evidence>
<keyword evidence="11" id="KW-0472">Membrane</keyword>
<keyword evidence="5 12" id="KW-0813">Transport</keyword>
<comment type="subcellular location">
    <subcellularLocation>
        <location evidence="2">Cell inner membrane</location>
        <topology evidence="2">Single-pass type II membrane protein</topology>
    </subcellularLocation>
    <subcellularLocation>
        <location evidence="12">Cell membrane</location>
        <topology evidence="12">Single-pass type II membrane protein</topology>
    </subcellularLocation>
</comment>